<dbReference type="Pfam" id="PF01218">
    <property type="entry name" value="Coprogen_oxidas"/>
    <property type="match status" value="1"/>
</dbReference>
<keyword evidence="6 12" id="KW-0479">Metal-binding</keyword>
<evidence type="ECO:0000256" key="6">
    <source>
        <dbReference type="ARBA" id="ARBA00022723"/>
    </source>
</evidence>
<dbReference type="Proteomes" id="UP000095131">
    <property type="component" value="Unassembled WGS sequence"/>
</dbReference>
<dbReference type="AlphaFoldDB" id="A0A1B1NK47"/>
<sequence length="306" mass="35014">MPSSIDKQAVKQFLMALQDSICLQLERADGAGIFKEDAWQREPGEHLSGGGRTRVMTSGNVFEQGGVNFSHVMGKQMPASATAHRPELAGRRFEAMGVSLVMHPHNPYVPTSHANVRFFIAEKEGEEPIWWFGGGFDLTPFYPFEQDCVDWHACAKNLCAPFGDGVYAEHKEWCDKYFYLPHRDETRGVGGLFFDDLNQWGFERSFNYMKTIGAGYTQAYLPIVERRKATGYGERERQFQLYRRGRYVEFNLVCDRGTLFGLQSGGRTESILMSMPPLARWEYGYQPEAGSPEAQLYDHYLKPRQW</sequence>
<evidence type="ECO:0000256" key="7">
    <source>
        <dbReference type="ARBA" id="ARBA00023002"/>
    </source>
</evidence>
<protein>
    <recommendedName>
        <fullName evidence="12">Oxygen-dependent coproporphyrinogen-III oxidase</fullName>
        <shortName evidence="12">CPO</shortName>
        <shortName evidence="12">Coprogen oxidase</shortName>
        <shortName evidence="12">Coproporphyrinogenase</shortName>
        <ecNumber evidence="12">1.3.3.3</ecNumber>
    </recommendedName>
</protein>
<dbReference type="EC" id="1.3.3.3" evidence="12"/>
<reference evidence="13 14" key="1">
    <citation type="submission" date="2016-08" db="EMBL/GenBank/DDBJ databases">
        <title>Genome sequencing of Vibrio scophthalmi strain FP3289, an isolated from Paralichthys olivaceus.</title>
        <authorList>
            <person name="Han H.-J."/>
        </authorList>
    </citation>
    <scope>NUCLEOTIDE SEQUENCE [LARGE SCALE GENOMIC DNA]</scope>
    <source>
        <strain evidence="13 14">FP3289</strain>
    </source>
</reference>
<dbReference type="SUPFAM" id="SSF102886">
    <property type="entry name" value="Coproporphyrinogen III oxidase"/>
    <property type="match status" value="1"/>
</dbReference>
<dbReference type="GO" id="GO:0006782">
    <property type="term" value="P:protoporphyrinogen IX biosynthetic process"/>
    <property type="evidence" value="ECO:0007669"/>
    <property type="project" value="UniProtKB-UniRule"/>
</dbReference>
<dbReference type="InterPro" id="IPR036406">
    <property type="entry name" value="Coprogen_oxidase_aer_sf"/>
</dbReference>
<comment type="catalytic activity">
    <reaction evidence="10 12">
        <text>coproporphyrinogen III + O2 + 2 H(+) = protoporphyrinogen IX + 2 CO2 + 2 H2O</text>
        <dbReference type="Rhea" id="RHEA:18257"/>
        <dbReference type="ChEBI" id="CHEBI:15377"/>
        <dbReference type="ChEBI" id="CHEBI:15378"/>
        <dbReference type="ChEBI" id="CHEBI:15379"/>
        <dbReference type="ChEBI" id="CHEBI:16526"/>
        <dbReference type="ChEBI" id="CHEBI:57307"/>
        <dbReference type="ChEBI" id="CHEBI:57309"/>
        <dbReference type="EC" id="1.3.3.3"/>
    </reaction>
</comment>
<dbReference type="OrthoDB" id="9777553at2"/>
<evidence type="ECO:0000256" key="10">
    <source>
        <dbReference type="ARBA" id="ARBA00049102"/>
    </source>
</evidence>
<evidence type="ECO:0000256" key="8">
    <source>
        <dbReference type="ARBA" id="ARBA00023133"/>
    </source>
</evidence>
<evidence type="ECO:0000256" key="11">
    <source>
        <dbReference type="ARBA" id="ARBA00059657"/>
    </source>
</evidence>
<comment type="subcellular location">
    <subcellularLocation>
        <location evidence="1 12">Cytoplasm</location>
    </subcellularLocation>
</comment>
<feature type="active site" description="Proton donor" evidence="12">
    <location>
        <position position="113"/>
    </location>
</feature>
<dbReference type="PANTHER" id="PTHR10755:SF0">
    <property type="entry name" value="OXYGEN-DEPENDENT COPROPORPHYRINOGEN-III OXIDASE, MITOCHONDRIAL"/>
    <property type="match status" value="1"/>
</dbReference>
<evidence type="ECO:0000256" key="2">
    <source>
        <dbReference type="ARBA" id="ARBA00005168"/>
    </source>
</evidence>
<dbReference type="EMBL" id="MDCJ01000002">
    <property type="protein sequence ID" value="ODS09846.1"/>
    <property type="molecule type" value="Genomic_DNA"/>
</dbReference>
<keyword evidence="5 12" id="KW-0963">Cytoplasm</keyword>
<evidence type="ECO:0000313" key="13">
    <source>
        <dbReference type="EMBL" id="ODS09846.1"/>
    </source>
</evidence>
<evidence type="ECO:0000256" key="9">
    <source>
        <dbReference type="ARBA" id="ARBA00023244"/>
    </source>
</evidence>
<feature type="binding site" evidence="12">
    <location>
        <position position="99"/>
    </location>
    <ligand>
        <name>substrate</name>
    </ligand>
</feature>
<feature type="region of interest" description="Important for dimerization" evidence="12">
    <location>
        <begin position="247"/>
        <end position="282"/>
    </location>
</feature>
<evidence type="ECO:0000256" key="12">
    <source>
        <dbReference type="HAMAP-Rule" id="MF_00333"/>
    </source>
</evidence>
<evidence type="ECO:0000256" key="5">
    <source>
        <dbReference type="ARBA" id="ARBA00022490"/>
    </source>
</evidence>
<evidence type="ECO:0000256" key="1">
    <source>
        <dbReference type="ARBA" id="ARBA00004496"/>
    </source>
</evidence>
<dbReference type="InterPro" id="IPR001260">
    <property type="entry name" value="Coprogen_oxidase_aer"/>
</dbReference>
<gene>
    <name evidence="13" type="primary">cpoX</name>
    <name evidence="12" type="synonym">hemF</name>
    <name evidence="13" type="ORF">VSF3289_00077</name>
</gene>
<evidence type="ECO:0000313" key="14">
    <source>
        <dbReference type="Proteomes" id="UP000095131"/>
    </source>
</evidence>
<dbReference type="GO" id="GO:0004109">
    <property type="term" value="F:coproporphyrinogen oxidase activity"/>
    <property type="evidence" value="ECO:0007669"/>
    <property type="project" value="UniProtKB-UniRule"/>
</dbReference>
<dbReference type="PIRSF" id="PIRSF000166">
    <property type="entry name" value="Coproporphyri_ox"/>
    <property type="match status" value="1"/>
</dbReference>
<dbReference type="GO" id="GO:0046872">
    <property type="term" value="F:metal ion binding"/>
    <property type="evidence" value="ECO:0007669"/>
    <property type="project" value="UniProtKB-KW"/>
</dbReference>
<dbReference type="GO" id="GO:0042803">
    <property type="term" value="F:protein homodimerization activity"/>
    <property type="evidence" value="ECO:0007669"/>
    <property type="project" value="UniProtKB-UniRule"/>
</dbReference>
<comment type="caution">
    <text evidence="13">The sequence shown here is derived from an EMBL/GenBank/DDBJ whole genome shotgun (WGS) entry which is preliminary data.</text>
</comment>
<comment type="function">
    <text evidence="11 12">Involved in the heme biosynthesis. Catalyzes the aerobic oxidative decarboxylation of propionate groups of rings A and B of coproporphyrinogen-III to yield the vinyl groups in protoporphyrinogen-IX.</text>
</comment>
<dbReference type="GO" id="GO:0005737">
    <property type="term" value="C:cytoplasm"/>
    <property type="evidence" value="ECO:0007669"/>
    <property type="project" value="UniProtKB-SubCell"/>
</dbReference>
<dbReference type="KEGG" id="vsc:VSVS12_00262"/>
<evidence type="ECO:0000256" key="3">
    <source>
        <dbReference type="ARBA" id="ARBA00010644"/>
    </source>
</evidence>
<comment type="pathway">
    <text evidence="2 12">Porphyrin-containing compound metabolism; protoporphyrin-IX biosynthesis; protoporphyrinogen-IX from coproporphyrinogen-III (O2 route): step 1/1.</text>
</comment>
<dbReference type="InterPro" id="IPR018375">
    <property type="entry name" value="Coprogen_oxidase_CS"/>
</dbReference>
<comment type="similarity">
    <text evidence="3 12">Belongs to the aerobic coproporphyrinogen-III oxidase family.</text>
</comment>
<feature type="binding site" evidence="12">
    <location>
        <begin position="265"/>
        <end position="267"/>
    </location>
    <ligand>
        <name>substrate</name>
    </ligand>
</feature>
<feature type="binding site" evidence="12">
    <location>
        <position position="152"/>
    </location>
    <ligand>
        <name>a divalent metal cation</name>
        <dbReference type="ChEBI" id="CHEBI:60240"/>
    </ligand>
</feature>
<name>A0A1B1NK47_9VIBR</name>
<comment type="cofactor">
    <cofactor evidence="12">
        <name>a divalent metal cation</name>
        <dbReference type="ChEBI" id="CHEBI:60240"/>
    </cofactor>
</comment>
<evidence type="ECO:0000256" key="4">
    <source>
        <dbReference type="ARBA" id="ARBA00011738"/>
    </source>
</evidence>
<dbReference type="FunFam" id="3.40.1500.10:FF:000001">
    <property type="entry name" value="Oxygen-dependent coproporphyrinogen-III oxidase"/>
    <property type="match status" value="1"/>
</dbReference>
<feature type="site" description="Important for dimerization" evidence="12">
    <location>
        <position position="182"/>
    </location>
</feature>
<dbReference type="Gene3D" id="3.40.1500.10">
    <property type="entry name" value="Coproporphyrinogen III oxidase, aerobic"/>
    <property type="match status" value="1"/>
</dbReference>
<feature type="binding site" evidence="12">
    <location>
        <position position="113"/>
    </location>
    <ligand>
        <name>a divalent metal cation</name>
        <dbReference type="ChEBI" id="CHEBI:60240"/>
    </ligand>
</feature>
<keyword evidence="7 12" id="KW-0560">Oxidoreductase</keyword>
<comment type="subunit">
    <text evidence="4 12">Homodimer.</text>
</comment>
<dbReference type="PATRIC" id="fig|45658.6.peg.244"/>
<dbReference type="RefSeq" id="WP_009386326.1">
    <property type="nucleotide sequence ID" value="NZ_CP016307.1"/>
</dbReference>
<keyword evidence="9 12" id="KW-0627">Porphyrin biosynthesis</keyword>
<dbReference type="UniPathway" id="UPA00251">
    <property type="reaction ID" value="UER00322"/>
</dbReference>
<proteinExistence type="inferred from homology"/>
<organism evidence="13 14">
    <name type="scientific">Vibrio scophthalmi</name>
    <dbReference type="NCBI Taxonomy" id="45658"/>
    <lineage>
        <taxon>Bacteria</taxon>
        <taxon>Pseudomonadati</taxon>
        <taxon>Pseudomonadota</taxon>
        <taxon>Gammaproteobacteria</taxon>
        <taxon>Vibrionales</taxon>
        <taxon>Vibrionaceae</taxon>
        <taxon>Vibrio</taxon>
    </lineage>
</organism>
<feature type="binding site" evidence="12">
    <location>
        <position position="182"/>
    </location>
    <ligand>
        <name>a divalent metal cation</name>
        <dbReference type="ChEBI" id="CHEBI:60240"/>
    </ligand>
</feature>
<feature type="binding site" evidence="12">
    <location>
        <begin position="115"/>
        <end position="117"/>
    </location>
    <ligand>
        <name>substrate</name>
    </ligand>
</feature>
<feature type="binding site" evidence="12">
    <location>
        <position position="103"/>
    </location>
    <ligand>
        <name>a divalent metal cation</name>
        <dbReference type="ChEBI" id="CHEBI:60240"/>
    </ligand>
</feature>
<keyword evidence="8 12" id="KW-0350">Heme biosynthesis</keyword>
<dbReference type="PROSITE" id="PS01021">
    <property type="entry name" value="COPROGEN_OXIDASE"/>
    <property type="match status" value="1"/>
</dbReference>
<dbReference type="HAMAP" id="MF_00333">
    <property type="entry name" value="Coprogen_oxidas"/>
    <property type="match status" value="1"/>
</dbReference>
<dbReference type="NCBIfam" id="NF003727">
    <property type="entry name" value="PRK05330.1"/>
    <property type="match status" value="1"/>
</dbReference>
<accession>A0A1B1NK47</accession>
<dbReference type="PANTHER" id="PTHR10755">
    <property type="entry name" value="COPROPORPHYRINOGEN III OXIDASE, MITOCHONDRIAL"/>
    <property type="match status" value="1"/>
</dbReference>
<dbReference type="PRINTS" id="PR00073">
    <property type="entry name" value="COPRGNOXDASE"/>
</dbReference>